<comment type="cofactor">
    <cofactor evidence="2">
        <name>Mg(2+)</name>
        <dbReference type="ChEBI" id="CHEBI:18420"/>
    </cofactor>
    <text evidence="2">Binds 2 magnesium ions per subunit.</text>
</comment>
<dbReference type="EC" id="2.5.1.-" evidence="2"/>
<organism evidence="3 4">
    <name type="scientific">Chlamydia ibidis 10-1398/6</name>
    <dbReference type="NCBI Taxonomy" id="1046581"/>
    <lineage>
        <taxon>Bacteria</taxon>
        <taxon>Pseudomonadati</taxon>
        <taxon>Chlamydiota</taxon>
        <taxon>Chlamydiia</taxon>
        <taxon>Chlamydiales</taxon>
        <taxon>Chlamydiaceae</taxon>
        <taxon>Chlamydia/Chlamydophila group</taxon>
        <taxon>Chlamydia</taxon>
    </lineage>
</organism>
<comment type="subunit">
    <text evidence="2">Homodimer.</text>
</comment>
<dbReference type="Gene3D" id="3.40.1180.10">
    <property type="entry name" value="Decaprenyl diphosphate synthase-like"/>
    <property type="match status" value="1"/>
</dbReference>
<dbReference type="GO" id="GO:0008834">
    <property type="term" value="F:ditrans,polycis-undecaprenyl-diphosphate synthase [(2E,6E)-farnesyl-diphosphate specific] activity"/>
    <property type="evidence" value="ECO:0007669"/>
    <property type="project" value="UniProtKB-EC"/>
</dbReference>
<evidence type="ECO:0000313" key="4">
    <source>
        <dbReference type="Proteomes" id="UP000016064"/>
    </source>
</evidence>
<keyword evidence="1 2" id="KW-0808">Transferase</keyword>
<dbReference type="NCBIfam" id="TIGR00055">
    <property type="entry name" value="uppS"/>
    <property type="match status" value="1"/>
</dbReference>
<dbReference type="PROSITE" id="PS01066">
    <property type="entry name" value="UPP_SYNTHASE"/>
    <property type="match status" value="1"/>
</dbReference>
<feature type="binding site" evidence="2">
    <location>
        <begin position="86"/>
        <end position="88"/>
    </location>
    <ligand>
        <name>substrate</name>
    </ligand>
</feature>
<feature type="binding site" evidence="2">
    <location>
        <position position="42"/>
    </location>
    <ligand>
        <name>substrate</name>
    </ligand>
</feature>
<feature type="binding site" evidence="2">
    <location>
        <position position="228"/>
    </location>
    <ligand>
        <name>Mg(2+)</name>
        <dbReference type="ChEBI" id="CHEBI:18420"/>
    </ligand>
</feature>
<evidence type="ECO:0000313" key="3">
    <source>
        <dbReference type="EMBL" id="EQM62891.1"/>
    </source>
</evidence>
<feature type="binding site" evidence="2">
    <location>
        <position position="90"/>
    </location>
    <ligand>
        <name>substrate</name>
    </ligand>
</feature>
<proteinExistence type="inferred from homology"/>
<dbReference type="CDD" id="cd00475">
    <property type="entry name" value="Cis_IPPS"/>
    <property type="match status" value="1"/>
</dbReference>
<gene>
    <name evidence="3" type="primary">uppS</name>
    <name evidence="3" type="ORF">H359_0254</name>
</gene>
<dbReference type="PANTHER" id="PTHR10291">
    <property type="entry name" value="DEHYDRODOLICHYL DIPHOSPHATE SYNTHASE FAMILY MEMBER"/>
    <property type="match status" value="1"/>
</dbReference>
<feature type="binding site" evidence="2">
    <location>
        <position position="58"/>
    </location>
    <ligand>
        <name>substrate</name>
    </ligand>
</feature>
<feature type="active site" description="Proton acceptor" evidence="2">
    <location>
        <position position="89"/>
    </location>
</feature>
<keyword evidence="4" id="KW-1185">Reference proteome</keyword>
<comment type="caution">
    <text evidence="3">The sequence shown here is derived from an EMBL/GenBank/DDBJ whole genome shotgun (WGS) entry which is preliminary data.</text>
</comment>
<reference evidence="3 4" key="1">
    <citation type="submission" date="2013-07" db="EMBL/GenBank/DDBJ databases">
        <title>Isolation of a new Chlamydia species from the feral Sacred Ibis (Threskiornis aethiopicus): Chlamydia ibidis.</title>
        <authorList>
            <person name="Vorimore F."/>
            <person name="Hsia R.-C."/>
            <person name="Huot-Creasy H."/>
            <person name="Bastian S."/>
            <person name="Deruyter L."/>
            <person name="Passet A."/>
            <person name="Sachse K."/>
            <person name="Bavoil P."/>
            <person name="Myers G."/>
            <person name="Laroucau K."/>
        </authorList>
    </citation>
    <scope>NUCLEOTIDE SEQUENCE [LARGE SCALE GENOMIC DNA]</scope>
    <source>
        <strain evidence="3 4">10-1398/6</strain>
    </source>
</reference>
<dbReference type="HAMAP" id="MF_01139">
    <property type="entry name" value="ISPT"/>
    <property type="match status" value="1"/>
</dbReference>
<keyword evidence="2" id="KW-0479">Metal-binding</keyword>
<dbReference type="Proteomes" id="UP000016064">
    <property type="component" value="Unassembled WGS sequence"/>
</dbReference>
<comment type="function">
    <text evidence="2">Catalyzes the condensation of isopentenyl diphosphate (IPP) with allylic pyrophosphates generating different type of terpenoids.</text>
</comment>
<dbReference type="SUPFAM" id="SSF64005">
    <property type="entry name" value="Undecaprenyl diphosphate synthase"/>
    <property type="match status" value="1"/>
</dbReference>
<dbReference type="InterPro" id="IPR001441">
    <property type="entry name" value="UPP_synth-like"/>
</dbReference>
<feature type="binding site" evidence="2">
    <location>
        <begin position="38"/>
        <end position="41"/>
    </location>
    <ligand>
        <name>substrate</name>
    </ligand>
</feature>
<dbReference type="PANTHER" id="PTHR10291:SF0">
    <property type="entry name" value="DEHYDRODOLICHYL DIPHOSPHATE SYNTHASE 2"/>
    <property type="match status" value="1"/>
</dbReference>
<dbReference type="NCBIfam" id="NF011413">
    <property type="entry name" value="PRK14840.1"/>
    <property type="match status" value="1"/>
</dbReference>
<dbReference type="Pfam" id="PF01255">
    <property type="entry name" value="Prenyltransf"/>
    <property type="match status" value="1"/>
</dbReference>
<dbReference type="InterPro" id="IPR018520">
    <property type="entry name" value="UPP_synth-like_CS"/>
</dbReference>
<keyword evidence="2" id="KW-0460">Magnesium</keyword>
<comment type="similarity">
    <text evidence="2">Belongs to the UPP synthase family.</text>
</comment>
<name>A0ABN0MZS2_9CHLA</name>
<dbReference type="InterPro" id="IPR036424">
    <property type="entry name" value="UPP_synth-like_sf"/>
</dbReference>
<feature type="active site" evidence="2">
    <location>
        <position position="37"/>
    </location>
</feature>
<protein>
    <recommendedName>
        <fullName evidence="2">Isoprenyl transferase</fullName>
        <ecNumber evidence="2">2.5.1.-</ecNumber>
    </recommendedName>
</protein>
<feature type="binding site" evidence="2">
    <location>
        <position position="92"/>
    </location>
    <ligand>
        <name>substrate</name>
    </ligand>
</feature>
<sequence>MTYATISDNTDISLVPEEASQPVSRNPSPRHIAIIMDGNRRWYKQQQKPAHLEYSSGHYYGAKVLPRIVQSALTYGVEVLTLFAFSTENFLRSQDEVSELFSLFSTQLDIQLPYLIENQIRLRCIGNLSKLPSYIQDKLNKVINVTNTFSRMDLVLAINYGGKDELIRAFKKLHLDLLNRTISLEDVSESLVNSYLDTSEVGDPDLLIRTGGEMRVSNFLLWQIAYTELYVTDVLWPDFTGRHLRDAITAYQQRSRRGGR</sequence>
<evidence type="ECO:0000256" key="1">
    <source>
        <dbReference type="ARBA" id="ARBA00022679"/>
    </source>
</evidence>
<feature type="binding site" evidence="2">
    <location>
        <position position="37"/>
    </location>
    <ligand>
        <name>Mg(2+)</name>
        <dbReference type="ChEBI" id="CHEBI:18420"/>
    </ligand>
</feature>
<comment type="caution">
    <text evidence="2">Lacks conserved residue(s) required for the propagation of feature annotation.</text>
</comment>
<feature type="binding site" evidence="2">
    <location>
        <begin position="215"/>
        <end position="217"/>
    </location>
    <ligand>
        <name>substrate</name>
    </ligand>
</feature>
<feature type="binding site" evidence="2">
    <location>
        <position position="209"/>
    </location>
    <ligand>
        <name>substrate</name>
    </ligand>
</feature>
<accession>A0ABN0MZS2</accession>
<dbReference type="EMBL" id="APJW01000001">
    <property type="protein sequence ID" value="EQM62891.1"/>
    <property type="molecule type" value="Genomic_DNA"/>
</dbReference>
<evidence type="ECO:0000256" key="2">
    <source>
        <dbReference type="HAMAP-Rule" id="MF_01139"/>
    </source>
</evidence>